<dbReference type="Gene3D" id="3.80.10.10">
    <property type="entry name" value="Ribonuclease Inhibitor"/>
    <property type="match status" value="1"/>
</dbReference>
<keyword evidence="1" id="KW-0175">Coiled coil</keyword>
<name>A0AAD7KFD3_9AGAR</name>
<dbReference type="SUPFAM" id="SSF52047">
    <property type="entry name" value="RNI-like"/>
    <property type="match status" value="1"/>
</dbReference>
<proteinExistence type="predicted"/>
<sequence>MSVKDLLARIDAVSADIKNQKEVLKQLQRDKSYLQRQLNNVHDLIARFPIEISSEIFLHCLPFGRFYGPQSQVHTTPILLLNVCNTWSDIVMSTPELWSHIRTDFRNLQVRLGRTRNCTVSVYHAAGIELDDHVAGVLGNYALQFKHLELYSEQHSELPSAAGLFPSLETLSLRSSFDDRSVFDLGHILQFLRLTPTLVECILHSVLMNNANSVDERVVLPNLTCLKFQEAADGIFCQDTLLRHLTLPRLQTLFVPFTMISASEFLLWLTRSSPPLRKLVVGDGDSGFSFTEWLHLVPSLVYFELLPAEAHVVDELFTTLAEFHSLLPNLQSLRIHDNCSPPLQPAYPALLQLLSNRRPTLVRFELRARALPEPDLHVRKELRQLARNGMEIYVGTHYQNFV</sequence>
<gene>
    <name evidence="2" type="ORF">B0H16DRAFT_299565</name>
</gene>
<dbReference type="Proteomes" id="UP001215598">
    <property type="component" value="Unassembled WGS sequence"/>
</dbReference>
<protein>
    <recommendedName>
        <fullName evidence="4">F-box domain-containing protein</fullName>
    </recommendedName>
</protein>
<evidence type="ECO:0000313" key="2">
    <source>
        <dbReference type="EMBL" id="KAJ7784489.1"/>
    </source>
</evidence>
<accession>A0AAD7KFD3</accession>
<feature type="coiled-coil region" evidence="1">
    <location>
        <begin position="3"/>
        <end position="44"/>
    </location>
</feature>
<dbReference type="InterPro" id="IPR032675">
    <property type="entry name" value="LRR_dom_sf"/>
</dbReference>
<dbReference type="EMBL" id="JARKIB010000002">
    <property type="protein sequence ID" value="KAJ7784489.1"/>
    <property type="molecule type" value="Genomic_DNA"/>
</dbReference>
<organism evidence="2 3">
    <name type="scientific">Mycena metata</name>
    <dbReference type="NCBI Taxonomy" id="1033252"/>
    <lineage>
        <taxon>Eukaryota</taxon>
        <taxon>Fungi</taxon>
        <taxon>Dikarya</taxon>
        <taxon>Basidiomycota</taxon>
        <taxon>Agaricomycotina</taxon>
        <taxon>Agaricomycetes</taxon>
        <taxon>Agaricomycetidae</taxon>
        <taxon>Agaricales</taxon>
        <taxon>Marasmiineae</taxon>
        <taxon>Mycenaceae</taxon>
        <taxon>Mycena</taxon>
    </lineage>
</organism>
<reference evidence="2" key="1">
    <citation type="submission" date="2023-03" db="EMBL/GenBank/DDBJ databases">
        <title>Massive genome expansion in bonnet fungi (Mycena s.s.) driven by repeated elements and novel gene families across ecological guilds.</title>
        <authorList>
            <consortium name="Lawrence Berkeley National Laboratory"/>
            <person name="Harder C.B."/>
            <person name="Miyauchi S."/>
            <person name="Viragh M."/>
            <person name="Kuo A."/>
            <person name="Thoen E."/>
            <person name="Andreopoulos B."/>
            <person name="Lu D."/>
            <person name="Skrede I."/>
            <person name="Drula E."/>
            <person name="Henrissat B."/>
            <person name="Morin E."/>
            <person name="Kohler A."/>
            <person name="Barry K."/>
            <person name="LaButti K."/>
            <person name="Morin E."/>
            <person name="Salamov A."/>
            <person name="Lipzen A."/>
            <person name="Mereny Z."/>
            <person name="Hegedus B."/>
            <person name="Baldrian P."/>
            <person name="Stursova M."/>
            <person name="Weitz H."/>
            <person name="Taylor A."/>
            <person name="Grigoriev I.V."/>
            <person name="Nagy L.G."/>
            <person name="Martin F."/>
            <person name="Kauserud H."/>
        </authorList>
    </citation>
    <scope>NUCLEOTIDE SEQUENCE</scope>
    <source>
        <strain evidence="2">CBHHK182m</strain>
    </source>
</reference>
<evidence type="ECO:0000313" key="3">
    <source>
        <dbReference type="Proteomes" id="UP001215598"/>
    </source>
</evidence>
<evidence type="ECO:0008006" key="4">
    <source>
        <dbReference type="Google" id="ProtNLM"/>
    </source>
</evidence>
<comment type="caution">
    <text evidence="2">The sequence shown here is derived from an EMBL/GenBank/DDBJ whole genome shotgun (WGS) entry which is preliminary data.</text>
</comment>
<dbReference type="AlphaFoldDB" id="A0AAD7KFD3"/>
<evidence type="ECO:0000256" key="1">
    <source>
        <dbReference type="SAM" id="Coils"/>
    </source>
</evidence>
<keyword evidence="3" id="KW-1185">Reference proteome</keyword>